<name>A0A067QPB1_ZOONE</name>
<reference evidence="1 2" key="1">
    <citation type="journal article" date="2014" name="Nat. Commun.">
        <title>Molecular traces of alternative social organization in a termite genome.</title>
        <authorList>
            <person name="Terrapon N."/>
            <person name="Li C."/>
            <person name="Robertson H.M."/>
            <person name="Ji L."/>
            <person name="Meng X."/>
            <person name="Booth W."/>
            <person name="Chen Z."/>
            <person name="Childers C.P."/>
            <person name="Glastad K.M."/>
            <person name="Gokhale K."/>
            <person name="Gowin J."/>
            <person name="Gronenberg W."/>
            <person name="Hermansen R.A."/>
            <person name="Hu H."/>
            <person name="Hunt B.G."/>
            <person name="Huylmans A.K."/>
            <person name="Khalil S.M."/>
            <person name="Mitchell R.D."/>
            <person name="Munoz-Torres M.C."/>
            <person name="Mustard J.A."/>
            <person name="Pan H."/>
            <person name="Reese J.T."/>
            <person name="Scharf M.E."/>
            <person name="Sun F."/>
            <person name="Vogel H."/>
            <person name="Xiao J."/>
            <person name="Yang W."/>
            <person name="Yang Z."/>
            <person name="Yang Z."/>
            <person name="Zhou J."/>
            <person name="Zhu J."/>
            <person name="Brent C.S."/>
            <person name="Elsik C.G."/>
            <person name="Goodisman M.A."/>
            <person name="Liberles D.A."/>
            <person name="Roe R.M."/>
            <person name="Vargo E.L."/>
            <person name="Vilcinskas A."/>
            <person name="Wang J."/>
            <person name="Bornberg-Bauer E."/>
            <person name="Korb J."/>
            <person name="Zhang G."/>
            <person name="Liebig J."/>
        </authorList>
    </citation>
    <scope>NUCLEOTIDE SEQUENCE [LARGE SCALE GENOMIC DNA]</scope>
    <source>
        <tissue evidence="1">Whole organism</tissue>
    </source>
</reference>
<keyword evidence="2" id="KW-1185">Reference proteome</keyword>
<organism evidence="1 2">
    <name type="scientific">Zootermopsis nevadensis</name>
    <name type="common">Dampwood termite</name>
    <dbReference type="NCBI Taxonomy" id="136037"/>
    <lineage>
        <taxon>Eukaryota</taxon>
        <taxon>Metazoa</taxon>
        <taxon>Ecdysozoa</taxon>
        <taxon>Arthropoda</taxon>
        <taxon>Hexapoda</taxon>
        <taxon>Insecta</taxon>
        <taxon>Pterygota</taxon>
        <taxon>Neoptera</taxon>
        <taxon>Polyneoptera</taxon>
        <taxon>Dictyoptera</taxon>
        <taxon>Blattodea</taxon>
        <taxon>Blattoidea</taxon>
        <taxon>Termitoidae</taxon>
        <taxon>Termopsidae</taxon>
        <taxon>Zootermopsis</taxon>
    </lineage>
</organism>
<dbReference type="Gene3D" id="3.60.10.10">
    <property type="entry name" value="Endonuclease/exonuclease/phosphatase"/>
    <property type="match status" value="1"/>
</dbReference>
<accession>A0A067QPB1</accession>
<dbReference type="SUPFAM" id="SSF56219">
    <property type="entry name" value="DNase I-like"/>
    <property type="match status" value="1"/>
</dbReference>
<evidence type="ECO:0000313" key="2">
    <source>
        <dbReference type="Proteomes" id="UP000027135"/>
    </source>
</evidence>
<gene>
    <name evidence="1" type="ORF">L798_10477</name>
</gene>
<evidence type="ECO:0000313" key="1">
    <source>
        <dbReference type="EMBL" id="KDQ71536.1"/>
    </source>
</evidence>
<dbReference type="STRING" id="136037.A0A067QPB1"/>
<dbReference type="InParanoid" id="A0A067QPB1"/>
<evidence type="ECO:0008006" key="3">
    <source>
        <dbReference type="Google" id="ProtNLM"/>
    </source>
</evidence>
<dbReference type="AlphaFoldDB" id="A0A067QPB1"/>
<dbReference type="InterPro" id="IPR036691">
    <property type="entry name" value="Endo/exonu/phosph_ase_sf"/>
</dbReference>
<dbReference type="EMBL" id="KK871806">
    <property type="protein sequence ID" value="KDQ71536.1"/>
    <property type="molecule type" value="Genomic_DNA"/>
</dbReference>
<protein>
    <recommendedName>
        <fullName evidence="3">Craniofacial development protein 2</fullName>
    </recommendedName>
</protein>
<dbReference type="Proteomes" id="UP000027135">
    <property type="component" value="Unassembled WGS sequence"/>
</dbReference>
<dbReference type="OMA" id="HVCAPTE"/>
<sequence length="111" mass="12500">MGRRAKEGVGIIVDDEVDKKVSNWYPINSGIMRMDLELQEQVSVVHVCAPTEDADIIEKQQFYNDLQRVANNTAESRRKILIMGDLNSRVGNVVRTGHGVIGKYNGEKTRN</sequence>
<proteinExistence type="predicted"/>